<dbReference type="Gene3D" id="1.10.357.10">
    <property type="entry name" value="Tetracycline Repressor, domain 2"/>
    <property type="match status" value="1"/>
</dbReference>
<evidence type="ECO:0000313" key="4">
    <source>
        <dbReference type="Proteomes" id="UP000076510"/>
    </source>
</evidence>
<evidence type="ECO:0000313" key="3">
    <source>
        <dbReference type="EMBL" id="KZE45304.1"/>
    </source>
</evidence>
<dbReference type="PATRIC" id="fig|189381.10.peg.3594"/>
<dbReference type="GO" id="GO:0003677">
    <property type="term" value="F:DNA binding"/>
    <property type="evidence" value="ECO:0007669"/>
    <property type="project" value="UniProtKB-UniRule"/>
</dbReference>
<dbReference type="SUPFAM" id="SSF46689">
    <property type="entry name" value="Homeodomain-like"/>
    <property type="match status" value="1"/>
</dbReference>
<dbReference type="Proteomes" id="UP000076510">
    <property type="component" value="Unassembled WGS sequence"/>
</dbReference>
<reference evidence="4" key="1">
    <citation type="submission" date="2016-01" db="EMBL/GenBank/DDBJ databases">
        <title>Whole genome sequencing of Bhargavaea cecembensis T14.</title>
        <authorList>
            <person name="Hong K.W."/>
        </authorList>
    </citation>
    <scope>NUCLEOTIDE SEQUENCE [LARGE SCALE GENOMIC DNA]</scope>
    <source>
        <strain evidence="4">M19</strain>
    </source>
</reference>
<evidence type="ECO:0000256" key="2">
    <source>
        <dbReference type="ARBA" id="ARBA00023125"/>
    </source>
</evidence>
<organism evidence="3 4">
    <name type="scientific">Rossellomorea marisflavi</name>
    <dbReference type="NCBI Taxonomy" id="189381"/>
    <lineage>
        <taxon>Bacteria</taxon>
        <taxon>Bacillati</taxon>
        <taxon>Bacillota</taxon>
        <taxon>Bacilli</taxon>
        <taxon>Bacillales</taxon>
        <taxon>Bacillaceae</taxon>
        <taxon>Rossellomorea</taxon>
    </lineage>
</organism>
<dbReference type="PROSITE" id="PS01081">
    <property type="entry name" value="HTH_TETR_1"/>
    <property type="match status" value="1"/>
</dbReference>
<evidence type="ECO:0000256" key="1">
    <source>
        <dbReference type="ARBA" id="ARBA00022491"/>
    </source>
</evidence>
<sequence length="291" mass="34853">MKDRKLHVIKMSHQLFIEKGFLATSIQDILNYSGISKGTFYNYFSSKNELLMELFKSIYMKLEKERNDLLIGQSADDLDIFIQQIELQVATNRSNKLLTLFDEVVVLHDEDLKEFFHRGQLRMLRWYYQRFIDLFGEEKKTYLLDCTIMFIGILHQNLKYHSFAFEGSDANLHAVVEYSVNRIVRVVEEASESREQLFDYELIDQWMPDFRDQDPDFQKELHHVILSMKQQPLCDTPRYTELLEFIRDEMLHHPKPRRFLVESAMDTLRQNDRFSEEALDKLNLLIHSFFD</sequence>
<dbReference type="EMBL" id="LQQY01000034">
    <property type="protein sequence ID" value="KZE45304.1"/>
    <property type="molecule type" value="Genomic_DNA"/>
</dbReference>
<dbReference type="OrthoDB" id="9812993at2"/>
<dbReference type="PANTHER" id="PTHR43479:SF22">
    <property type="entry name" value="TRANSCRIPTIONAL REGULATOR, TETR FAMILY"/>
    <property type="match status" value="1"/>
</dbReference>
<name>A0A0J5SJ95_9BACI</name>
<dbReference type="PRINTS" id="PR00455">
    <property type="entry name" value="HTHTETR"/>
</dbReference>
<dbReference type="AlphaFoldDB" id="A0A0J5SJ95"/>
<comment type="caution">
    <text evidence="3">The sequence shown here is derived from an EMBL/GenBank/DDBJ whole genome shotgun (WGS) entry which is preliminary data.</text>
</comment>
<protein>
    <submittedName>
        <fullName evidence="3">TetR family transcriptional regulator</fullName>
    </submittedName>
</protein>
<gene>
    <name evidence="3" type="ORF">AV649_03670</name>
</gene>
<dbReference type="InterPro" id="IPR050624">
    <property type="entry name" value="HTH-type_Tx_Regulator"/>
</dbReference>
<dbReference type="InterPro" id="IPR023772">
    <property type="entry name" value="DNA-bd_HTH_TetR-type_CS"/>
</dbReference>
<dbReference type="Pfam" id="PF00440">
    <property type="entry name" value="TetR_N"/>
    <property type="match status" value="1"/>
</dbReference>
<dbReference type="RefSeq" id="WP_048003673.1">
    <property type="nucleotide sequence ID" value="NZ_CAXQIX010000033.1"/>
</dbReference>
<accession>A0A0J5SJ95</accession>
<keyword evidence="2" id="KW-0238">DNA-binding</keyword>
<dbReference type="InterPro" id="IPR001647">
    <property type="entry name" value="HTH_TetR"/>
</dbReference>
<keyword evidence="1" id="KW-0678">Repressor</keyword>
<dbReference type="InterPro" id="IPR009057">
    <property type="entry name" value="Homeodomain-like_sf"/>
</dbReference>
<dbReference type="PROSITE" id="PS50977">
    <property type="entry name" value="HTH_TETR_2"/>
    <property type="match status" value="1"/>
</dbReference>
<proteinExistence type="predicted"/>
<dbReference type="PANTHER" id="PTHR43479">
    <property type="entry name" value="ACREF/ENVCD OPERON REPRESSOR-RELATED"/>
    <property type="match status" value="1"/>
</dbReference>